<evidence type="ECO:0000313" key="4">
    <source>
        <dbReference type="Proteomes" id="UP001260980"/>
    </source>
</evidence>
<organism evidence="3 4">
    <name type="scientific">Paenibacillus violae</name>
    <dbReference type="NCBI Taxonomy" id="3077234"/>
    <lineage>
        <taxon>Bacteria</taxon>
        <taxon>Bacillati</taxon>
        <taxon>Bacillota</taxon>
        <taxon>Bacilli</taxon>
        <taxon>Bacillales</taxon>
        <taxon>Paenibacillaceae</taxon>
        <taxon>Paenibacillus</taxon>
    </lineage>
</organism>
<keyword evidence="1" id="KW-0238">DNA-binding</keyword>
<protein>
    <submittedName>
        <fullName evidence="3">Helix-turn-helix transcriptional regulator</fullName>
    </submittedName>
</protein>
<evidence type="ECO:0000256" key="1">
    <source>
        <dbReference type="ARBA" id="ARBA00023125"/>
    </source>
</evidence>
<dbReference type="SUPFAM" id="SSF47413">
    <property type="entry name" value="lambda repressor-like DNA-binding domains"/>
    <property type="match status" value="1"/>
</dbReference>
<dbReference type="PANTHER" id="PTHR46558">
    <property type="entry name" value="TRACRIPTIONAL REGULATORY PROTEIN-RELATED-RELATED"/>
    <property type="match status" value="1"/>
</dbReference>
<dbReference type="Gene3D" id="1.10.260.40">
    <property type="entry name" value="lambda repressor-like DNA-binding domains"/>
    <property type="match status" value="1"/>
</dbReference>
<reference evidence="3 4" key="1">
    <citation type="submission" date="2023-10" db="EMBL/GenBank/DDBJ databases">
        <title>Paenibacillus strain PFR10 Genome sequencing and assembly.</title>
        <authorList>
            <person name="Kim I."/>
        </authorList>
    </citation>
    <scope>NUCLEOTIDE SEQUENCE [LARGE SCALE GENOMIC DNA]</scope>
    <source>
        <strain evidence="3 4">PFR10</strain>
    </source>
</reference>
<accession>A0ABU3RI89</accession>
<dbReference type="CDD" id="cd00093">
    <property type="entry name" value="HTH_XRE"/>
    <property type="match status" value="1"/>
</dbReference>
<dbReference type="PROSITE" id="PS50943">
    <property type="entry name" value="HTH_CROC1"/>
    <property type="match status" value="1"/>
</dbReference>
<evidence type="ECO:0000259" key="2">
    <source>
        <dbReference type="PROSITE" id="PS50943"/>
    </source>
</evidence>
<gene>
    <name evidence="3" type="ORF">RQP52_23225</name>
</gene>
<feature type="domain" description="HTH cro/C1-type" evidence="2">
    <location>
        <begin position="21"/>
        <end position="75"/>
    </location>
</feature>
<dbReference type="InterPro" id="IPR001387">
    <property type="entry name" value="Cro/C1-type_HTH"/>
</dbReference>
<proteinExistence type="predicted"/>
<dbReference type="EMBL" id="JAWCUD010000009">
    <property type="protein sequence ID" value="MDU0204000.1"/>
    <property type="molecule type" value="Genomic_DNA"/>
</dbReference>
<dbReference type="Proteomes" id="UP001260980">
    <property type="component" value="Unassembled WGS sequence"/>
</dbReference>
<name>A0ABU3RI89_9BACL</name>
<dbReference type="InterPro" id="IPR010982">
    <property type="entry name" value="Lambda_DNA-bd_dom_sf"/>
</dbReference>
<dbReference type="Pfam" id="PF01381">
    <property type="entry name" value="HTH_3"/>
    <property type="match status" value="1"/>
</dbReference>
<evidence type="ECO:0000313" key="3">
    <source>
        <dbReference type="EMBL" id="MDU0204000.1"/>
    </source>
</evidence>
<dbReference type="RefSeq" id="WP_315954063.1">
    <property type="nucleotide sequence ID" value="NZ_JAWCUD010000009.1"/>
</dbReference>
<dbReference type="PANTHER" id="PTHR46558:SF11">
    <property type="entry name" value="HTH-TYPE TRANSCRIPTIONAL REGULATOR XRE"/>
    <property type="match status" value="1"/>
</dbReference>
<keyword evidence="4" id="KW-1185">Reference proteome</keyword>
<dbReference type="SMART" id="SM00530">
    <property type="entry name" value="HTH_XRE"/>
    <property type="match status" value="1"/>
</dbReference>
<comment type="caution">
    <text evidence="3">The sequence shown here is derived from an EMBL/GenBank/DDBJ whole genome shotgun (WGS) entry which is preliminary data.</text>
</comment>
<sequence length="81" mass="9422">MASLNFWRAEDLIYQEIGRRVKSTRRRRGLTQTEFGIKINLSRSSIANIESGIQKVTIHSLYQIGYVLKVSIYDLLPENKH</sequence>